<dbReference type="RefSeq" id="WP_344753229.1">
    <property type="nucleotide sequence ID" value="NZ_BAABBW010000002.1"/>
</dbReference>
<gene>
    <name evidence="2" type="ORF">GCM10022287_16600</name>
</gene>
<evidence type="ECO:0000259" key="1">
    <source>
        <dbReference type="Pfam" id="PF01717"/>
    </source>
</evidence>
<dbReference type="InterPro" id="IPR002629">
    <property type="entry name" value="Met_Synth_C/arc"/>
</dbReference>
<feature type="domain" description="Cobalamin-independent methionine synthase MetE C-terminal/archaeal" evidence="1">
    <location>
        <begin position="11"/>
        <end position="347"/>
    </location>
</feature>
<dbReference type="Proteomes" id="UP001501079">
    <property type="component" value="Unassembled WGS sequence"/>
</dbReference>
<keyword evidence="3" id="KW-1185">Reference proteome</keyword>
<evidence type="ECO:0000313" key="2">
    <source>
        <dbReference type="EMBL" id="GAA4173749.1"/>
    </source>
</evidence>
<comment type="caution">
    <text evidence="2">The sequence shown here is derived from an EMBL/GenBank/DDBJ whole genome shotgun (WGS) entry which is preliminary data.</text>
</comment>
<reference evidence="3" key="1">
    <citation type="journal article" date="2019" name="Int. J. Syst. Evol. Microbiol.">
        <title>The Global Catalogue of Microorganisms (GCM) 10K type strain sequencing project: providing services to taxonomists for standard genome sequencing and annotation.</title>
        <authorList>
            <consortium name="The Broad Institute Genomics Platform"/>
            <consortium name="The Broad Institute Genome Sequencing Center for Infectious Disease"/>
            <person name="Wu L."/>
            <person name="Ma J."/>
        </authorList>
    </citation>
    <scope>NUCLEOTIDE SEQUENCE [LARGE SCALE GENOMIC DNA]</scope>
    <source>
        <strain evidence="3">JCM 17591</strain>
    </source>
</reference>
<dbReference type="SUPFAM" id="SSF51726">
    <property type="entry name" value="UROD/MetE-like"/>
    <property type="match status" value="1"/>
</dbReference>
<dbReference type="PANTHER" id="PTHR43844">
    <property type="entry name" value="METHIONINE SYNTHASE"/>
    <property type="match status" value="1"/>
</dbReference>
<evidence type="ECO:0000313" key="3">
    <source>
        <dbReference type="Proteomes" id="UP001501079"/>
    </source>
</evidence>
<dbReference type="CDD" id="cd03311">
    <property type="entry name" value="CIMS_C_terminal_like"/>
    <property type="match status" value="1"/>
</dbReference>
<dbReference type="Pfam" id="PF01717">
    <property type="entry name" value="Meth_synt_2"/>
    <property type="match status" value="1"/>
</dbReference>
<dbReference type="EMBL" id="BAABBW010000002">
    <property type="protein sequence ID" value="GAA4173749.1"/>
    <property type="molecule type" value="Genomic_DNA"/>
</dbReference>
<sequence length="369" mass="40712">MSIDPPFRSDIVGSFLRPESVKRARADVEEGRLDAAGLREIEDAAITDVTRRQQDAGLRAVTDGEFRRAWWHYDFYDGLDGVSVVDSDHGIQFAGVATKSQVLRVTDRIGFSATHPFLAHFQYLRENAPAGALPKMTIPSPTVLHFRLDSDAVTTGAYADHEDAFDDLAAAYRTAVRAFYDAGCRYLQFDDTAWAYLCSDTELEKAAARGIRIDGLAERYAELINASLEGKPDDMTITTHVCRGNFRSTWIASGGYEPVAEQLLGNTAYDGYFLEYDSERAGGFEPLRFLPRGDKTVVLGLITSKSGELEDVDAVKKRIDEATAFAPLEQLALSPQCGFASTEEGNVLTEEQQWAKVREVVAIAADVWS</sequence>
<dbReference type="InterPro" id="IPR038071">
    <property type="entry name" value="UROD/MetE-like_sf"/>
</dbReference>
<proteinExistence type="predicted"/>
<organism evidence="2 3">
    <name type="scientific">Gryllotalpicola koreensis</name>
    <dbReference type="NCBI Taxonomy" id="993086"/>
    <lineage>
        <taxon>Bacteria</taxon>
        <taxon>Bacillati</taxon>
        <taxon>Actinomycetota</taxon>
        <taxon>Actinomycetes</taxon>
        <taxon>Micrococcales</taxon>
        <taxon>Microbacteriaceae</taxon>
        <taxon>Gryllotalpicola</taxon>
    </lineage>
</organism>
<accession>A0ABP7ZYX5</accession>
<name>A0ABP7ZYX5_9MICO</name>
<dbReference type="NCBIfam" id="NF005085">
    <property type="entry name" value="PRK06520.1"/>
    <property type="match status" value="1"/>
</dbReference>
<protein>
    <submittedName>
        <fullName evidence="2">Cobalamin-independent methionine synthase II family protein</fullName>
    </submittedName>
</protein>
<dbReference type="Gene3D" id="3.20.20.210">
    <property type="match status" value="1"/>
</dbReference>
<dbReference type="PANTHER" id="PTHR43844:SF1">
    <property type="entry name" value="METHIONINE SYNTHASE"/>
    <property type="match status" value="1"/>
</dbReference>